<dbReference type="RefSeq" id="WP_090061235.1">
    <property type="nucleotide sequence ID" value="NZ_FORH01000005.1"/>
</dbReference>
<evidence type="ECO:0000256" key="1">
    <source>
        <dbReference type="ARBA" id="ARBA00023015"/>
    </source>
</evidence>
<accession>A0A1I3THK1</accession>
<name>A0A1I3THK1_9RHOB</name>
<evidence type="ECO:0000313" key="7">
    <source>
        <dbReference type="EMBL" id="SFJ69919.1"/>
    </source>
</evidence>
<dbReference type="GO" id="GO:0003700">
    <property type="term" value="F:DNA-binding transcription factor activity"/>
    <property type="evidence" value="ECO:0007669"/>
    <property type="project" value="TreeGrafter"/>
</dbReference>
<dbReference type="Proteomes" id="UP000199630">
    <property type="component" value="Unassembled WGS sequence"/>
</dbReference>
<dbReference type="PRINTS" id="PR00455">
    <property type="entry name" value="HTHTETR"/>
</dbReference>
<dbReference type="Gene3D" id="1.10.10.60">
    <property type="entry name" value="Homeodomain-like"/>
    <property type="match status" value="1"/>
</dbReference>
<dbReference type="STRING" id="588602.SAMN04487991_2712"/>
<dbReference type="FunFam" id="1.10.10.60:FF:000141">
    <property type="entry name" value="TetR family transcriptional regulator"/>
    <property type="match status" value="1"/>
</dbReference>
<dbReference type="EMBL" id="FORH01000005">
    <property type="protein sequence ID" value="SFJ69919.1"/>
    <property type="molecule type" value="Genomic_DNA"/>
</dbReference>
<evidence type="ECO:0000256" key="3">
    <source>
        <dbReference type="ARBA" id="ARBA00023163"/>
    </source>
</evidence>
<dbReference type="PANTHER" id="PTHR30055">
    <property type="entry name" value="HTH-TYPE TRANSCRIPTIONAL REGULATOR RUTR"/>
    <property type="match status" value="1"/>
</dbReference>
<dbReference type="PROSITE" id="PS50977">
    <property type="entry name" value="HTH_TETR_2"/>
    <property type="match status" value="1"/>
</dbReference>
<dbReference type="PROSITE" id="PS01081">
    <property type="entry name" value="HTH_TETR_1"/>
    <property type="match status" value="1"/>
</dbReference>
<organism evidence="7 8">
    <name type="scientific">Celeribacter neptunius</name>
    <dbReference type="NCBI Taxonomy" id="588602"/>
    <lineage>
        <taxon>Bacteria</taxon>
        <taxon>Pseudomonadati</taxon>
        <taxon>Pseudomonadota</taxon>
        <taxon>Alphaproteobacteria</taxon>
        <taxon>Rhodobacterales</taxon>
        <taxon>Roseobacteraceae</taxon>
        <taxon>Celeribacter</taxon>
    </lineage>
</organism>
<keyword evidence="1" id="KW-0805">Transcription regulation</keyword>
<evidence type="ECO:0000256" key="5">
    <source>
        <dbReference type="SAM" id="MobiDB-lite"/>
    </source>
</evidence>
<evidence type="ECO:0000256" key="2">
    <source>
        <dbReference type="ARBA" id="ARBA00023125"/>
    </source>
</evidence>
<dbReference type="Gene3D" id="1.10.357.10">
    <property type="entry name" value="Tetracycline Repressor, domain 2"/>
    <property type="match status" value="1"/>
</dbReference>
<dbReference type="InterPro" id="IPR023772">
    <property type="entry name" value="DNA-bd_HTH_TetR-type_CS"/>
</dbReference>
<feature type="region of interest" description="Disordered" evidence="5">
    <location>
        <begin position="1"/>
        <end position="31"/>
    </location>
</feature>
<keyword evidence="3" id="KW-0804">Transcription</keyword>
<feature type="DNA-binding region" description="H-T-H motif" evidence="4">
    <location>
        <begin position="52"/>
        <end position="71"/>
    </location>
</feature>
<dbReference type="InterPro" id="IPR039536">
    <property type="entry name" value="TetR_C_Proteobacteria"/>
</dbReference>
<reference evidence="8" key="1">
    <citation type="submission" date="2016-10" db="EMBL/GenBank/DDBJ databases">
        <authorList>
            <person name="Varghese N."/>
            <person name="Submissions S."/>
        </authorList>
    </citation>
    <scope>NUCLEOTIDE SEQUENCE [LARGE SCALE GENOMIC DNA]</scope>
    <source>
        <strain evidence="8">DSM 26471</strain>
    </source>
</reference>
<evidence type="ECO:0000313" key="8">
    <source>
        <dbReference type="Proteomes" id="UP000199630"/>
    </source>
</evidence>
<dbReference type="InterPro" id="IPR050109">
    <property type="entry name" value="HTH-type_TetR-like_transc_reg"/>
</dbReference>
<keyword evidence="2 4" id="KW-0238">DNA-binding</keyword>
<evidence type="ECO:0000259" key="6">
    <source>
        <dbReference type="PROSITE" id="PS50977"/>
    </source>
</evidence>
<proteinExistence type="predicted"/>
<gene>
    <name evidence="7" type="ORF">SAMN04487991_2712</name>
</gene>
<evidence type="ECO:0000256" key="4">
    <source>
        <dbReference type="PROSITE-ProRule" id="PRU00335"/>
    </source>
</evidence>
<protein>
    <submittedName>
        <fullName evidence="7">Transcriptional regulator, TetR family</fullName>
    </submittedName>
</protein>
<feature type="domain" description="HTH tetR-type" evidence="6">
    <location>
        <begin position="29"/>
        <end position="89"/>
    </location>
</feature>
<dbReference type="PANTHER" id="PTHR30055:SF146">
    <property type="entry name" value="HTH-TYPE TRANSCRIPTIONAL DUAL REGULATOR CECR"/>
    <property type="match status" value="1"/>
</dbReference>
<dbReference type="SUPFAM" id="SSF46689">
    <property type="entry name" value="Homeodomain-like"/>
    <property type="match status" value="1"/>
</dbReference>
<dbReference type="AlphaFoldDB" id="A0A1I3THK1"/>
<dbReference type="OrthoDB" id="9816431at2"/>
<dbReference type="Pfam" id="PF00440">
    <property type="entry name" value="TetR_N"/>
    <property type="match status" value="1"/>
</dbReference>
<dbReference type="Pfam" id="PF14246">
    <property type="entry name" value="TetR_C_7"/>
    <property type="match status" value="1"/>
</dbReference>
<sequence length="224" mass="24993">MTIQTHTELAETQAETQAQKRRHAAGQDPEKRGQILNGAWKAFVDQGFDAATMNSICKTAGVSKGTLYVYFENKEDLFVALVEEKRKTFFNGISEQLASAGTLEERLLAYANGLATQLTSEDVIHAQRIVISVVERMPDLGKRFYDTGARHFLGCLQEFLRGEIEAGNLVIEDLELAATQFVELSTAGIWRARMFGRRHDVPAAQETTAIAREAVRMFMTRYGA</sequence>
<dbReference type="GO" id="GO:0000976">
    <property type="term" value="F:transcription cis-regulatory region binding"/>
    <property type="evidence" value="ECO:0007669"/>
    <property type="project" value="TreeGrafter"/>
</dbReference>
<dbReference type="InterPro" id="IPR009057">
    <property type="entry name" value="Homeodomain-like_sf"/>
</dbReference>
<dbReference type="InterPro" id="IPR001647">
    <property type="entry name" value="HTH_TetR"/>
</dbReference>
<keyword evidence="8" id="KW-1185">Reference proteome</keyword>